<evidence type="ECO:0000313" key="9">
    <source>
        <dbReference type="Proteomes" id="UP001177341"/>
    </source>
</evidence>
<dbReference type="InterPro" id="IPR039420">
    <property type="entry name" value="WalR-like"/>
</dbReference>
<evidence type="ECO:0000256" key="3">
    <source>
        <dbReference type="PROSITE-ProRule" id="PRU00169"/>
    </source>
</evidence>
<dbReference type="PRINTS" id="PR00038">
    <property type="entry name" value="HTHLUXR"/>
</dbReference>
<sequence>MNILIADDHAVVRQGTVALLSAMVKPTQVWEAGNGEQACKLCSEHQPELVIMDINLPGISGIEAVRRILQRSPQTRILMFSMYSETALVKQALDVGALGYVTKNSPPDLLIEAVKRVGQGHMYVEHELAMKLMTFRSEQAAHPFQDMTQREFEVFLMLARGLKVSTIAERLCISNKTVSNYTANLKSKLGIGSTAELVHLAIESGVVKVGG</sequence>
<dbReference type="RefSeq" id="WP_075173160.1">
    <property type="nucleotide sequence ID" value="NZ_CAXHZV010000004.1"/>
</dbReference>
<dbReference type="SUPFAM" id="SSF46894">
    <property type="entry name" value="C-terminal effector domain of the bipartite response regulators"/>
    <property type="match status" value="1"/>
</dbReference>
<dbReference type="InterPro" id="IPR000792">
    <property type="entry name" value="Tscrpt_reg_LuxR_C"/>
</dbReference>
<feature type="modified residue" description="4-aspartylphosphate" evidence="3">
    <location>
        <position position="53"/>
    </location>
</feature>
<dbReference type="PANTHER" id="PTHR43214">
    <property type="entry name" value="TWO-COMPONENT RESPONSE REGULATOR"/>
    <property type="match status" value="1"/>
</dbReference>
<dbReference type="Proteomes" id="UP001169862">
    <property type="component" value="Unassembled WGS sequence"/>
</dbReference>
<dbReference type="EMBL" id="JAUYVO010000004">
    <property type="protein sequence ID" value="MDP2522334.1"/>
    <property type="molecule type" value="Genomic_DNA"/>
</dbReference>
<dbReference type="InterPro" id="IPR016032">
    <property type="entry name" value="Sig_transdc_resp-reg_C-effctor"/>
</dbReference>
<evidence type="ECO:0000259" key="4">
    <source>
        <dbReference type="PROSITE" id="PS50043"/>
    </source>
</evidence>
<comment type="caution">
    <text evidence="6">The sequence shown here is derived from an EMBL/GenBank/DDBJ whole genome shotgun (WGS) entry which is preliminary data.</text>
</comment>
<dbReference type="InterPro" id="IPR011006">
    <property type="entry name" value="CheY-like_superfamily"/>
</dbReference>
<dbReference type="Proteomes" id="UP001177341">
    <property type="component" value="Unassembled WGS sequence"/>
</dbReference>
<protein>
    <submittedName>
        <fullName evidence="6">Response regulator transcription factor</fullName>
    </submittedName>
</protein>
<keyword evidence="2" id="KW-0238">DNA-binding</keyword>
<dbReference type="GO" id="GO:0006355">
    <property type="term" value="P:regulation of DNA-templated transcription"/>
    <property type="evidence" value="ECO:0007669"/>
    <property type="project" value="InterPro"/>
</dbReference>
<dbReference type="PROSITE" id="PS50110">
    <property type="entry name" value="RESPONSE_REGULATORY"/>
    <property type="match status" value="1"/>
</dbReference>
<dbReference type="InterPro" id="IPR058245">
    <property type="entry name" value="NreC/VraR/RcsB-like_REC"/>
</dbReference>
<evidence type="ECO:0000259" key="5">
    <source>
        <dbReference type="PROSITE" id="PS50110"/>
    </source>
</evidence>
<gene>
    <name evidence="6" type="ORF">Q4490_08095</name>
    <name evidence="7" type="ORF">Q8W30_07075</name>
</gene>
<accession>A0AAW7XGS5</accession>
<evidence type="ECO:0000256" key="2">
    <source>
        <dbReference type="ARBA" id="ARBA00023125"/>
    </source>
</evidence>
<feature type="domain" description="Response regulatory" evidence="5">
    <location>
        <begin position="2"/>
        <end position="118"/>
    </location>
</feature>
<dbReference type="PROSITE" id="PS00622">
    <property type="entry name" value="HTH_LUXR_1"/>
    <property type="match status" value="1"/>
</dbReference>
<feature type="domain" description="HTH luxR-type" evidence="4">
    <location>
        <begin position="140"/>
        <end position="205"/>
    </location>
</feature>
<keyword evidence="1 3" id="KW-0597">Phosphoprotein</keyword>
<dbReference type="PROSITE" id="PS50043">
    <property type="entry name" value="HTH_LUXR_2"/>
    <property type="match status" value="1"/>
</dbReference>
<dbReference type="CDD" id="cd06170">
    <property type="entry name" value="LuxR_C_like"/>
    <property type="match status" value="1"/>
</dbReference>
<proteinExistence type="predicted"/>
<dbReference type="CDD" id="cd17535">
    <property type="entry name" value="REC_NarL-like"/>
    <property type="match status" value="1"/>
</dbReference>
<dbReference type="AlphaFoldDB" id="A0AAW7XGS5"/>
<dbReference type="Pfam" id="PF00196">
    <property type="entry name" value="GerE"/>
    <property type="match status" value="1"/>
</dbReference>
<dbReference type="GeneID" id="89457673"/>
<evidence type="ECO:0000256" key="1">
    <source>
        <dbReference type="ARBA" id="ARBA00022553"/>
    </source>
</evidence>
<dbReference type="SUPFAM" id="SSF52172">
    <property type="entry name" value="CheY-like"/>
    <property type="match status" value="1"/>
</dbReference>
<evidence type="ECO:0000313" key="8">
    <source>
        <dbReference type="Proteomes" id="UP001169862"/>
    </source>
</evidence>
<organism evidence="6 8">
    <name type="scientific">Neptunomonas phycophila</name>
    <dbReference type="NCBI Taxonomy" id="1572645"/>
    <lineage>
        <taxon>Bacteria</taxon>
        <taxon>Pseudomonadati</taxon>
        <taxon>Pseudomonadota</taxon>
        <taxon>Gammaproteobacteria</taxon>
        <taxon>Oceanospirillales</taxon>
        <taxon>Oceanospirillaceae</taxon>
        <taxon>Neptunomonas</taxon>
    </lineage>
</organism>
<dbReference type="EMBL" id="JAUOPG010000004">
    <property type="protein sequence ID" value="MDO6453523.1"/>
    <property type="molecule type" value="Genomic_DNA"/>
</dbReference>
<evidence type="ECO:0000313" key="7">
    <source>
        <dbReference type="EMBL" id="MDP2522334.1"/>
    </source>
</evidence>
<name>A0AAW7XGS5_9GAMM</name>
<dbReference type="InterPro" id="IPR001789">
    <property type="entry name" value="Sig_transdc_resp-reg_receiver"/>
</dbReference>
<dbReference type="Pfam" id="PF00072">
    <property type="entry name" value="Response_reg"/>
    <property type="match status" value="1"/>
</dbReference>
<dbReference type="SMART" id="SM00448">
    <property type="entry name" value="REC"/>
    <property type="match status" value="1"/>
</dbReference>
<dbReference type="Gene3D" id="3.40.50.2300">
    <property type="match status" value="1"/>
</dbReference>
<dbReference type="GO" id="GO:0003677">
    <property type="term" value="F:DNA binding"/>
    <property type="evidence" value="ECO:0007669"/>
    <property type="project" value="UniProtKB-KW"/>
</dbReference>
<dbReference type="GO" id="GO:0000160">
    <property type="term" value="P:phosphorelay signal transduction system"/>
    <property type="evidence" value="ECO:0007669"/>
    <property type="project" value="InterPro"/>
</dbReference>
<reference evidence="6" key="1">
    <citation type="submission" date="2023-07" db="EMBL/GenBank/DDBJ databases">
        <title>Genome content predicts the carbon catabolic preferences of heterotrophic bacteria.</title>
        <authorList>
            <person name="Gralka M."/>
        </authorList>
    </citation>
    <scope>NUCLEOTIDE SEQUENCE</scope>
    <source>
        <strain evidence="7">5G01</strain>
        <strain evidence="6">I2M16</strain>
    </source>
</reference>
<keyword evidence="9" id="KW-1185">Reference proteome</keyword>
<dbReference type="PANTHER" id="PTHR43214:SF43">
    <property type="entry name" value="TWO-COMPONENT RESPONSE REGULATOR"/>
    <property type="match status" value="1"/>
</dbReference>
<evidence type="ECO:0000313" key="6">
    <source>
        <dbReference type="EMBL" id="MDO6453523.1"/>
    </source>
</evidence>
<dbReference type="SMART" id="SM00421">
    <property type="entry name" value="HTH_LUXR"/>
    <property type="match status" value="1"/>
</dbReference>